<comment type="caution">
    <text evidence="9">The sequence shown here is derived from an EMBL/GenBank/DDBJ whole genome shotgun (WGS) entry which is preliminary data.</text>
</comment>
<evidence type="ECO:0000256" key="4">
    <source>
        <dbReference type="ARBA" id="ARBA00022989"/>
    </source>
</evidence>
<dbReference type="Pfam" id="PF00361">
    <property type="entry name" value="Proton_antipo_M"/>
    <property type="match status" value="1"/>
</dbReference>
<feature type="transmembrane region" description="Helical" evidence="7">
    <location>
        <begin position="74"/>
        <end position="91"/>
    </location>
</feature>
<feature type="transmembrane region" description="Helical" evidence="7">
    <location>
        <begin position="269"/>
        <end position="291"/>
    </location>
</feature>
<sequence length="559" mass="58589">MTEFVTLAPPWIAFLLAILVVLVAPRLIGTVVGALLVALTIPWMWAIDAGSYLVVSPLGFEQVLLTVDGFSRPVAMLFGFVAAINLVYGYATDADSRQQLYSLAYMGAGVAAVTAGDWLTLLISWELLAVTATVLVWHHGGDAVRPAFRYAIYHLIGGAFLVAGIAFHFATTGSFVYDGGLTGGLPRTLALVGVGVNLGFIGLHFWLPETYPRPHVAASVVLAAFTTKVAVVVLARVAPDGAILVAWVGGIMIVYGVTQAIFQTDMRRLLSYHIISQVGYMVVALGIGTAAGLSGAFAHLVAHVLYKGLLFMVAGVIVYRTGKKSLKYLGGLARVMPVTFVTFLVAALAITGAPGFAGFVSKGLITKAVESTGETALWWMLVVGSVGTVLSFAKFGYYAFVRAAPDDIDVRPTSLTLRVVLIAIAIPSVVFGVFPETLLGPMPGDSGGFDAYATSELVKAGAVLIVGTLGFVAFRTRLAQIHLADVDRVLYPLAVRGTTALSVGAIAIGNAANHASASLIERFASLVGADPRLNDTIQSALVFLFATVGVALSVVLLAS</sequence>
<evidence type="ECO:0000313" key="9">
    <source>
        <dbReference type="EMBL" id="MRX23521.1"/>
    </source>
</evidence>
<dbReference type="GO" id="GO:0016491">
    <property type="term" value="F:oxidoreductase activity"/>
    <property type="evidence" value="ECO:0007669"/>
    <property type="project" value="UniProtKB-KW"/>
</dbReference>
<feature type="domain" description="NADH:quinone oxidoreductase/Mrp antiporter transmembrane" evidence="8">
    <location>
        <begin position="115"/>
        <end position="390"/>
    </location>
</feature>
<accession>A0A6A8GL60</accession>
<feature type="transmembrane region" description="Helical" evidence="7">
    <location>
        <begin position="31"/>
        <end position="54"/>
    </location>
</feature>
<feature type="transmembrane region" description="Helical" evidence="7">
    <location>
        <begin position="457"/>
        <end position="474"/>
    </location>
</feature>
<keyword evidence="4 7" id="KW-1133">Transmembrane helix</keyword>
<evidence type="ECO:0000313" key="10">
    <source>
        <dbReference type="Proteomes" id="UP000439022"/>
    </source>
</evidence>
<dbReference type="InterPro" id="IPR052175">
    <property type="entry name" value="ComplexI-like_HydComp"/>
</dbReference>
<evidence type="ECO:0000259" key="8">
    <source>
        <dbReference type="Pfam" id="PF00361"/>
    </source>
</evidence>
<dbReference type="RefSeq" id="WP_151164490.1">
    <property type="nucleotide sequence ID" value="NZ_WKJO01000002.1"/>
</dbReference>
<feature type="transmembrane region" description="Helical" evidence="7">
    <location>
        <begin position="150"/>
        <end position="169"/>
    </location>
</feature>
<keyword evidence="6 7" id="KW-0472">Membrane</keyword>
<keyword evidence="10" id="KW-1185">Reference proteome</keyword>
<organism evidence="9 10">
    <name type="scientific">Haloferax litoreum</name>
    <dbReference type="NCBI Taxonomy" id="2666140"/>
    <lineage>
        <taxon>Archaea</taxon>
        <taxon>Methanobacteriati</taxon>
        <taxon>Methanobacteriota</taxon>
        <taxon>Stenosarchaea group</taxon>
        <taxon>Halobacteria</taxon>
        <taxon>Halobacteriales</taxon>
        <taxon>Haloferacaceae</taxon>
        <taxon>Haloferax</taxon>
    </lineage>
</organism>
<feature type="transmembrane region" description="Helical" evidence="7">
    <location>
        <begin position="297"/>
        <end position="319"/>
    </location>
</feature>
<feature type="transmembrane region" description="Helical" evidence="7">
    <location>
        <begin position="415"/>
        <end position="434"/>
    </location>
</feature>
<dbReference type="GO" id="GO:0042773">
    <property type="term" value="P:ATP synthesis coupled electron transport"/>
    <property type="evidence" value="ECO:0007669"/>
    <property type="project" value="InterPro"/>
</dbReference>
<feature type="transmembrane region" description="Helical" evidence="7">
    <location>
        <begin position="331"/>
        <end position="356"/>
    </location>
</feature>
<reference evidence="9 10" key="1">
    <citation type="submission" date="2019-11" db="EMBL/GenBank/DDBJ databases">
        <title>Whole genome sequence of Haloferax sp. MBLA0076.</title>
        <authorList>
            <person name="Seo M.-J."/>
            <person name="Cho E.-S."/>
        </authorList>
    </citation>
    <scope>NUCLEOTIDE SEQUENCE [LARGE SCALE GENOMIC DNA]</scope>
    <source>
        <strain evidence="9 10">MBLA0076</strain>
    </source>
</reference>
<feature type="transmembrane region" description="Helical" evidence="7">
    <location>
        <begin position="122"/>
        <end position="138"/>
    </location>
</feature>
<keyword evidence="2" id="KW-1003">Cell membrane</keyword>
<dbReference type="PANTHER" id="PTHR42682:SF4">
    <property type="entry name" value="NADH-UBIQUINONE_PLASTOQUINONE"/>
    <property type="match status" value="1"/>
</dbReference>
<dbReference type="InterPro" id="IPR003918">
    <property type="entry name" value="NADH_UbQ_OxRdtase"/>
</dbReference>
<feature type="transmembrane region" description="Helical" evidence="7">
    <location>
        <begin position="376"/>
        <end position="395"/>
    </location>
</feature>
<evidence type="ECO:0000256" key="3">
    <source>
        <dbReference type="ARBA" id="ARBA00022692"/>
    </source>
</evidence>
<dbReference type="InterPro" id="IPR001750">
    <property type="entry name" value="ND/Mrp_TM"/>
</dbReference>
<feature type="transmembrane region" description="Helical" evidence="7">
    <location>
        <begin position="216"/>
        <end position="235"/>
    </location>
</feature>
<feature type="transmembrane region" description="Helical" evidence="7">
    <location>
        <begin position="540"/>
        <end position="558"/>
    </location>
</feature>
<feature type="transmembrane region" description="Helical" evidence="7">
    <location>
        <begin position="189"/>
        <end position="207"/>
    </location>
</feature>
<protein>
    <submittedName>
        <fullName evidence="9">Cation:proton antiporter</fullName>
    </submittedName>
</protein>
<proteinExistence type="predicted"/>
<dbReference type="EMBL" id="WKJO01000002">
    <property type="protein sequence ID" value="MRX23521.1"/>
    <property type="molecule type" value="Genomic_DNA"/>
</dbReference>
<keyword evidence="5" id="KW-0560">Oxidoreductase</keyword>
<evidence type="ECO:0000256" key="7">
    <source>
        <dbReference type="SAM" id="Phobius"/>
    </source>
</evidence>
<comment type="subcellular location">
    <subcellularLocation>
        <location evidence="1">Cell membrane</location>
        <topology evidence="1">Multi-pass membrane protein</topology>
    </subcellularLocation>
</comment>
<feature type="transmembrane region" description="Helical" evidence="7">
    <location>
        <begin position="241"/>
        <end position="262"/>
    </location>
</feature>
<keyword evidence="3 7" id="KW-0812">Transmembrane</keyword>
<dbReference type="Proteomes" id="UP000439022">
    <property type="component" value="Unassembled WGS sequence"/>
</dbReference>
<dbReference type="PRINTS" id="PR01437">
    <property type="entry name" value="NUOXDRDTASE4"/>
</dbReference>
<feature type="transmembrane region" description="Helical" evidence="7">
    <location>
        <begin position="6"/>
        <end position="24"/>
    </location>
</feature>
<gene>
    <name evidence="9" type="ORF">GJR96_16345</name>
</gene>
<evidence type="ECO:0000256" key="2">
    <source>
        <dbReference type="ARBA" id="ARBA00022475"/>
    </source>
</evidence>
<dbReference type="GO" id="GO:0008137">
    <property type="term" value="F:NADH dehydrogenase (ubiquinone) activity"/>
    <property type="evidence" value="ECO:0007669"/>
    <property type="project" value="InterPro"/>
</dbReference>
<dbReference type="GO" id="GO:0005886">
    <property type="term" value="C:plasma membrane"/>
    <property type="evidence" value="ECO:0007669"/>
    <property type="project" value="UniProtKB-SubCell"/>
</dbReference>
<evidence type="ECO:0000256" key="1">
    <source>
        <dbReference type="ARBA" id="ARBA00004651"/>
    </source>
</evidence>
<name>A0A6A8GL60_9EURY</name>
<evidence type="ECO:0000256" key="6">
    <source>
        <dbReference type="ARBA" id="ARBA00023136"/>
    </source>
</evidence>
<dbReference type="PANTHER" id="PTHR42682">
    <property type="entry name" value="HYDROGENASE-4 COMPONENT F"/>
    <property type="match status" value="1"/>
</dbReference>
<dbReference type="AlphaFoldDB" id="A0A6A8GL60"/>
<evidence type="ECO:0000256" key="5">
    <source>
        <dbReference type="ARBA" id="ARBA00023002"/>
    </source>
</evidence>